<evidence type="ECO:0000313" key="1">
    <source>
        <dbReference type="Proteomes" id="UP000887565"/>
    </source>
</evidence>
<accession>A0A915I3W1</accession>
<proteinExistence type="predicted"/>
<organism evidence="1 2">
    <name type="scientific">Romanomermis culicivorax</name>
    <name type="common">Nematode worm</name>
    <dbReference type="NCBI Taxonomy" id="13658"/>
    <lineage>
        <taxon>Eukaryota</taxon>
        <taxon>Metazoa</taxon>
        <taxon>Ecdysozoa</taxon>
        <taxon>Nematoda</taxon>
        <taxon>Enoplea</taxon>
        <taxon>Dorylaimia</taxon>
        <taxon>Mermithida</taxon>
        <taxon>Mermithoidea</taxon>
        <taxon>Mermithidae</taxon>
        <taxon>Romanomermis</taxon>
    </lineage>
</organism>
<dbReference type="AlphaFoldDB" id="A0A915I3W1"/>
<name>A0A915I3W1_ROMCU</name>
<keyword evidence="1" id="KW-1185">Reference proteome</keyword>
<dbReference type="WBParaSite" id="nRc.2.0.1.t08114-RA">
    <property type="protein sequence ID" value="nRc.2.0.1.t08114-RA"/>
    <property type="gene ID" value="nRc.2.0.1.g08114"/>
</dbReference>
<dbReference type="Proteomes" id="UP000887565">
    <property type="component" value="Unplaced"/>
</dbReference>
<sequence length="86" mass="9919">MFYVLKEGIERLSMKHRTLCIILLTMSLAIFASNYQIKGQTIQTRLRQKCLGLEPTTRLKHQSLGWNMLRDFLTGITAVRPLANLL</sequence>
<reference evidence="2" key="1">
    <citation type="submission" date="2022-11" db="UniProtKB">
        <authorList>
            <consortium name="WormBaseParasite"/>
        </authorList>
    </citation>
    <scope>IDENTIFICATION</scope>
</reference>
<protein>
    <submittedName>
        <fullName evidence="2">Transposase</fullName>
    </submittedName>
</protein>
<evidence type="ECO:0000313" key="2">
    <source>
        <dbReference type="WBParaSite" id="nRc.2.0.1.t08114-RA"/>
    </source>
</evidence>